<evidence type="ECO:0000313" key="4">
    <source>
        <dbReference type="Proteomes" id="UP000327044"/>
    </source>
</evidence>
<feature type="signal peptide" evidence="2">
    <location>
        <begin position="1"/>
        <end position="16"/>
    </location>
</feature>
<dbReference type="InParanoid" id="A0A5N4AXX0"/>
<evidence type="ECO:0000313" key="3">
    <source>
        <dbReference type="EMBL" id="KAB0802166.1"/>
    </source>
</evidence>
<accession>A0A5N4AXX0</accession>
<keyword evidence="1" id="KW-1133">Transmembrane helix</keyword>
<feature type="chain" id="PRO_5024334895" evidence="2">
    <location>
        <begin position="17"/>
        <end position="229"/>
    </location>
</feature>
<feature type="transmembrane region" description="Helical" evidence="1">
    <location>
        <begin position="118"/>
        <end position="141"/>
    </location>
</feature>
<gene>
    <name evidence="3" type="ORF">PPYR_04352</name>
</gene>
<dbReference type="EMBL" id="VVIM01000002">
    <property type="protein sequence ID" value="KAB0802166.1"/>
    <property type="molecule type" value="Genomic_DNA"/>
</dbReference>
<organism evidence="3 4">
    <name type="scientific">Photinus pyralis</name>
    <name type="common">Common eastern firefly</name>
    <name type="synonym">Lampyris pyralis</name>
    <dbReference type="NCBI Taxonomy" id="7054"/>
    <lineage>
        <taxon>Eukaryota</taxon>
        <taxon>Metazoa</taxon>
        <taxon>Ecdysozoa</taxon>
        <taxon>Arthropoda</taxon>
        <taxon>Hexapoda</taxon>
        <taxon>Insecta</taxon>
        <taxon>Pterygota</taxon>
        <taxon>Neoptera</taxon>
        <taxon>Endopterygota</taxon>
        <taxon>Coleoptera</taxon>
        <taxon>Polyphaga</taxon>
        <taxon>Elateriformia</taxon>
        <taxon>Elateroidea</taxon>
        <taxon>Lampyridae</taxon>
        <taxon>Lampyrinae</taxon>
        <taxon>Photinus</taxon>
    </lineage>
</organism>
<keyword evidence="1" id="KW-0472">Membrane</keyword>
<name>A0A5N4AXX0_PHOPY</name>
<comment type="caution">
    <text evidence="3">The sequence shown here is derived from an EMBL/GenBank/DDBJ whole genome shotgun (WGS) entry which is preliminary data.</text>
</comment>
<protein>
    <submittedName>
        <fullName evidence="3">Uncharacterized protein</fullName>
    </submittedName>
</protein>
<evidence type="ECO:0000256" key="2">
    <source>
        <dbReference type="SAM" id="SignalP"/>
    </source>
</evidence>
<keyword evidence="4" id="KW-1185">Reference proteome</keyword>
<reference evidence="3 4" key="1">
    <citation type="journal article" date="2018" name="Elife">
        <title>Firefly genomes illuminate parallel origins of bioluminescence in beetles.</title>
        <authorList>
            <person name="Fallon T.R."/>
            <person name="Lower S.E."/>
            <person name="Chang C.H."/>
            <person name="Bessho-Uehara M."/>
            <person name="Martin G.J."/>
            <person name="Bewick A.J."/>
            <person name="Behringer M."/>
            <person name="Debat H.J."/>
            <person name="Wong I."/>
            <person name="Day J.C."/>
            <person name="Suvorov A."/>
            <person name="Silva C.J."/>
            <person name="Stanger-Hall K.F."/>
            <person name="Hall D.W."/>
            <person name="Schmitz R.J."/>
            <person name="Nelson D.R."/>
            <person name="Lewis S.M."/>
            <person name="Shigenobu S."/>
            <person name="Bybee S.M."/>
            <person name="Larracuente A.M."/>
            <person name="Oba Y."/>
            <person name="Weng J.K."/>
        </authorList>
    </citation>
    <scope>NUCLEOTIDE SEQUENCE [LARGE SCALE GENOMIC DNA]</scope>
    <source>
        <strain evidence="3">1611_PpyrPB1</strain>
        <tissue evidence="3">Whole body</tissue>
    </source>
</reference>
<dbReference type="AlphaFoldDB" id="A0A5N4AXX0"/>
<sequence length="229" mass="25700">MMKTFLLLICAVGAFGKDPPLQFGQDSYIDAYLETRNLNKVKINREISVTSDNNHGAGGYEYPAPSPVYGPSHPTYGPPPSYPIYGTPPEQHGIPFSIIHSLFDKLKFKLEIVTLLKILLKVILFKKFVSFVAILCLLLFIPWLSKKGHGNNHNGGNGDNDDGDYDDMRKLERRSIFRGDNLNNITVYVLEAIEKYASNQMGDNPTGSKCSSLYCRVNRIAKDFSNKFD</sequence>
<proteinExistence type="predicted"/>
<evidence type="ECO:0000256" key="1">
    <source>
        <dbReference type="SAM" id="Phobius"/>
    </source>
</evidence>
<keyword evidence="2" id="KW-0732">Signal</keyword>
<dbReference type="Proteomes" id="UP000327044">
    <property type="component" value="Unassembled WGS sequence"/>
</dbReference>
<keyword evidence="1" id="KW-0812">Transmembrane</keyword>
<dbReference type="OrthoDB" id="8122776at2759"/>